<name>A0AAW0CV73_9AGAR</name>
<proteinExistence type="predicted"/>
<organism evidence="1 2">
    <name type="scientific">Favolaschia claudopus</name>
    <dbReference type="NCBI Taxonomy" id="2862362"/>
    <lineage>
        <taxon>Eukaryota</taxon>
        <taxon>Fungi</taxon>
        <taxon>Dikarya</taxon>
        <taxon>Basidiomycota</taxon>
        <taxon>Agaricomycotina</taxon>
        <taxon>Agaricomycetes</taxon>
        <taxon>Agaricomycetidae</taxon>
        <taxon>Agaricales</taxon>
        <taxon>Marasmiineae</taxon>
        <taxon>Mycenaceae</taxon>
        <taxon>Favolaschia</taxon>
    </lineage>
</organism>
<dbReference type="EMBL" id="JAWWNJ010000013">
    <property type="protein sequence ID" value="KAK7042506.1"/>
    <property type="molecule type" value="Genomic_DNA"/>
</dbReference>
<keyword evidence="2" id="KW-1185">Reference proteome</keyword>
<accession>A0AAW0CV73</accession>
<dbReference type="Proteomes" id="UP001362999">
    <property type="component" value="Unassembled WGS sequence"/>
</dbReference>
<protein>
    <submittedName>
        <fullName evidence="1">Uncharacterized protein</fullName>
    </submittedName>
</protein>
<sequence>MPGILFIAAADNELAADEGLRISCSRARLEHRQAAVFDEERLCVLSLTSPSEFSVTVASKTLDFGEVAQCVSRSVRRLAQFQLHFTNLGRQFSVAFFITALPPISLRYAVGNKFKAAASIGSSWETAASVVGTGSPVDKAAVRPLPAIPRKDRHLICDVELVTCRRTAPQPHRPVIAHLHSTRVRSSSTTSCSTPPSVDMRPCLDLRSQYDDDCELSDA</sequence>
<evidence type="ECO:0000313" key="1">
    <source>
        <dbReference type="EMBL" id="KAK7042506.1"/>
    </source>
</evidence>
<evidence type="ECO:0000313" key="2">
    <source>
        <dbReference type="Proteomes" id="UP001362999"/>
    </source>
</evidence>
<reference evidence="1 2" key="1">
    <citation type="journal article" date="2024" name="J Genomics">
        <title>Draft genome sequencing and assembly of Favolaschia claudopus CIRM-BRFM 2984 isolated from oak limbs.</title>
        <authorList>
            <person name="Navarro D."/>
            <person name="Drula E."/>
            <person name="Chaduli D."/>
            <person name="Cazenave R."/>
            <person name="Ahrendt S."/>
            <person name="Wang J."/>
            <person name="Lipzen A."/>
            <person name="Daum C."/>
            <person name="Barry K."/>
            <person name="Grigoriev I.V."/>
            <person name="Favel A."/>
            <person name="Rosso M.N."/>
            <person name="Martin F."/>
        </authorList>
    </citation>
    <scope>NUCLEOTIDE SEQUENCE [LARGE SCALE GENOMIC DNA]</scope>
    <source>
        <strain evidence="1 2">CIRM-BRFM 2984</strain>
    </source>
</reference>
<dbReference type="AlphaFoldDB" id="A0AAW0CV73"/>
<comment type="caution">
    <text evidence="1">The sequence shown here is derived from an EMBL/GenBank/DDBJ whole genome shotgun (WGS) entry which is preliminary data.</text>
</comment>
<gene>
    <name evidence="1" type="ORF">R3P38DRAFT_3179061</name>
</gene>